<evidence type="ECO:0000313" key="3">
    <source>
        <dbReference type="Proteomes" id="UP001404956"/>
    </source>
</evidence>
<comment type="caution">
    <text evidence="2">The sequence shown here is derived from an EMBL/GenBank/DDBJ whole genome shotgun (WGS) entry which is preliminary data.</text>
</comment>
<gene>
    <name evidence="2" type="ORF">Dalu01_01773</name>
</gene>
<dbReference type="EMBL" id="BAABRV010000003">
    <property type="protein sequence ID" value="GAA5533373.1"/>
    <property type="molecule type" value="Genomic_DNA"/>
</dbReference>
<proteinExistence type="predicted"/>
<keyword evidence="1" id="KW-0472">Membrane</keyword>
<keyword evidence="3" id="KW-1185">Reference proteome</keyword>
<evidence type="ECO:0000313" key="2">
    <source>
        <dbReference type="EMBL" id="GAA5533373.1"/>
    </source>
</evidence>
<organism evidence="2 3">
    <name type="scientific">Deinococcus aluminii</name>
    <dbReference type="NCBI Taxonomy" id="1656885"/>
    <lineage>
        <taxon>Bacteria</taxon>
        <taxon>Thermotogati</taxon>
        <taxon>Deinococcota</taxon>
        <taxon>Deinococci</taxon>
        <taxon>Deinococcales</taxon>
        <taxon>Deinococcaceae</taxon>
        <taxon>Deinococcus</taxon>
    </lineage>
</organism>
<keyword evidence="1" id="KW-1133">Transmembrane helix</keyword>
<protein>
    <submittedName>
        <fullName evidence="2">Uncharacterized protein</fullName>
    </submittedName>
</protein>
<sequence length="50" mass="5700">MIKYHKQNALQPEKDAEITLNLTPLLFLLVGYVAVRALLGTLEHEQGRPR</sequence>
<dbReference type="Proteomes" id="UP001404956">
    <property type="component" value="Unassembled WGS sequence"/>
</dbReference>
<keyword evidence="1" id="KW-0812">Transmembrane</keyword>
<feature type="transmembrane region" description="Helical" evidence="1">
    <location>
        <begin position="20"/>
        <end position="39"/>
    </location>
</feature>
<reference evidence="2 3" key="1">
    <citation type="submission" date="2024-02" db="EMBL/GenBank/DDBJ databases">
        <title>Deinococcus aluminii NBRC 112889.</title>
        <authorList>
            <person name="Ichikawa N."/>
            <person name="Katano-Makiyama Y."/>
            <person name="Hidaka K."/>
        </authorList>
    </citation>
    <scope>NUCLEOTIDE SEQUENCE [LARGE SCALE GENOMIC DNA]</scope>
    <source>
        <strain evidence="2 3">NBRC 112889</strain>
    </source>
</reference>
<dbReference type="RefSeq" id="WP_345453469.1">
    <property type="nucleotide sequence ID" value="NZ_BAABRV010000003.1"/>
</dbReference>
<accession>A0ABP9XDC9</accession>
<evidence type="ECO:0000256" key="1">
    <source>
        <dbReference type="SAM" id="Phobius"/>
    </source>
</evidence>
<name>A0ABP9XDC9_9DEIO</name>